<name>A0A7X6ICU4_9BACT</name>
<reference evidence="1 2" key="1">
    <citation type="journal article" date="2020" name="Nature">
        <title>Bacterial chemolithoautotrophy via manganese oxidation.</title>
        <authorList>
            <person name="Yu H."/>
            <person name="Leadbetter J.R."/>
        </authorList>
    </citation>
    <scope>NUCLEOTIDE SEQUENCE [LARGE SCALE GENOMIC DNA]</scope>
    <source>
        <strain evidence="1 2">Mn-1</strain>
    </source>
</reference>
<dbReference type="SUPFAM" id="SSF53901">
    <property type="entry name" value="Thiolase-like"/>
    <property type="match status" value="1"/>
</dbReference>
<dbReference type="Proteomes" id="UP000534783">
    <property type="component" value="Unassembled WGS sequence"/>
</dbReference>
<evidence type="ECO:0000313" key="1">
    <source>
        <dbReference type="EMBL" id="NKE72895.1"/>
    </source>
</evidence>
<organism evidence="1 2">
    <name type="scientific">Candidatus Manganitrophus noduliformans</name>
    <dbReference type="NCBI Taxonomy" id="2606439"/>
    <lineage>
        <taxon>Bacteria</taxon>
        <taxon>Pseudomonadati</taxon>
        <taxon>Nitrospirota</taxon>
        <taxon>Nitrospiria</taxon>
        <taxon>Candidatus Troglogloeales</taxon>
        <taxon>Candidatus Manganitrophaceae</taxon>
        <taxon>Candidatus Manganitrophus</taxon>
    </lineage>
</organism>
<protein>
    <submittedName>
        <fullName evidence="1">Uncharacterized protein</fullName>
    </submittedName>
</protein>
<dbReference type="InterPro" id="IPR016039">
    <property type="entry name" value="Thiolase-like"/>
</dbReference>
<evidence type="ECO:0000313" key="2">
    <source>
        <dbReference type="Proteomes" id="UP000534783"/>
    </source>
</evidence>
<gene>
    <name evidence="1" type="ORF">MNODULE_19260</name>
</gene>
<dbReference type="Gene3D" id="3.40.47.10">
    <property type="match status" value="1"/>
</dbReference>
<dbReference type="AlphaFoldDB" id="A0A7X6ICU4"/>
<keyword evidence="2" id="KW-1185">Reference proteome</keyword>
<proteinExistence type="predicted"/>
<dbReference type="RefSeq" id="WP_168062831.1">
    <property type="nucleotide sequence ID" value="NZ_VTOW01000004.1"/>
</dbReference>
<accession>A0A7X6ICU4</accession>
<comment type="caution">
    <text evidence="1">The sequence shown here is derived from an EMBL/GenBank/DDBJ whole genome shotgun (WGS) entry which is preliminary data.</text>
</comment>
<dbReference type="GO" id="GO:0016746">
    <property type="term" value="F:acyltransferase activity"/>
    <property type="evidence" value="ECO:0007669"/>
    <property type="project" value="InterPro"/>
</dbReference>
<sequence>MALITRRSQGTFQGDFRRTARRILHLLNYSGIECRRWLAPGESPIRLLSEAVARAEAGCGPSEIDLLVYVGGGFRDPGNA</sequence>
<dbReference type="EMBL" id="VTOW01000004">
    <property type="protein sequence ID" value="NKE72895.1"/>
    <property type="molecule type" value="Genomic_DNA"/>
</dbReference>